<name>A0ABQ8FH13_9FUNG</name>
<proteinExistence type="inferred from homology"/>
<comment type="similarity">
    <text evidence="1">Belongs to the CTAG/PCC1 family.</text>
</comment>
<gene>
    <name evidence="2" type="ORF">BASA50_004023</name>
</gene>
<dbReference type="Gene3D" id="3.30.310.50">
    <property type="entry name" value="Alpha-D-phosphohexomutase, C-terminal domain"/>
    <property type="match status" value="1"/>
</dbReference>
<evidence type="ECO:0000313" key="2">
    <source>
        <dbReference type="EMBL" id="KAH6598141.1"/>
    </source>
</evidence>
<sequence length="116" mass="12629">MIHNSIRDHTLHLFADILSTTNTLLDLGTTSSTLCIPFGSPRFADIAEKTLSVDKEFKKTIVERSIKASGSTLTVTFTSESLKMLRTSVSSFFDLTALVARTIAEFGDDAVVTTDP</sequence>
<evidence type="ECO:0000313" key="3">
    <source>
        <dbReference type="Proteomes" id="UP001648503"/>
    </source>
</evidence>
<protein>
    <recommendedName>
        <fullName evidence="4">Transcription factor Pcc1</fullName>
    </recommendedName>
</protein>
<dbReference type="PANTHER" id="PTHR31283:SF5">
    <property type="entry name" value="EKC_KEOPS COMPLEX SUBUNIT LAGE3"/>
    <property type="match status" value="1"/>
</dbReference>
<dbReference type="PANTHER" id="PTHR31283">
    <property type="entry name" value="EKC/KEOPS COMPLEX SUBUNIT PCC1 FAMILY MEMBER"/>
    <property type="match status" value="1"/>
</dbReference>
<comment type="caution">
    <text evidence="2">The sequence shown here is derived from an EMBL/GenBank/DDBJ whole genome shotgun (WGS) entry which is preliminary data.</text>
</comment>
<accession>A0ABQ8FH13</accession>
<dbReference type="EMBL" id="JAFCIX010000116">
    <property type="protein sequence ID" value="KAH6598141.1"/>
    <property type="molecule type" value="Genomic_DNA"/>
</dbReference>
<evidence type="ECO:0000256" key="1">
    <source>
        <dbReference type="ARBA" id="ARBA00007073"/>
    </source>
</evidence>
<dbReference type="InterPro" id="IPR015419">
    <property type="entry name" value="CTAG/Pcc1"/>
</dbReference>
<dbReference type="Proteomes" id="UP001648503">
    <property type="component" value="Unassembled WGS sequence"/>
</dbReference>
<keyword evidence="3" id="KW-1185">Reference proteome</keyword>
<evidence type="ECO:0008006" key="4">
    <source>
        <dbReference type="Google" id="ProtNLM"/>
    </source>
</evidence>
<dbReference type="Pfam" id="PF09341">
    <property type="entry name" value="Pcc1"/>
    <property type="match status" value="1"/>
</dbReference>
<organism evidence="2 3">
    <name type="scientific">Batrachochytrium salamandrivorans</name>
    <dbReference type="NCBI Taxonomy" id="1357716"/>
    <lineage>
        <taxon>Eukaryota</taxon>
        <taxon>Fungi</taxon>
        <taxon>Fungi incertae sedis</taxon>
        <taxon>Chytridiomycota</taxon>
        <taxon>Chytridiomycota incertae sedis</taxon>
        <taxon>Chytridiomycetes</taxon>
        <taxon>Rhizophydiales</taxon>
        <taxon>Rhizophydiales incertae sedis</taxon>
        <taxon>Batrachochytrium</taxon>
    </lineage>
</organism>
<reference evidence="2 3" key="1">
    <citation type="submission" date="2021-02" db="EMBL/GenBank/DDBJ databases">
        <title>Variation within the Batrachochytrium salamandrivorans European outbreak.</title>
        <authorList>
            <person name="Kelly M."/>
            <person name="Pasmans F."/>
            <person name="Shea T.P."/>
            <person name="Munoz J.F."/>
            <person name="Carranza S."/>
            <person name="Cuomo C.A."/>
            <person name="Martel A."/>
        </authorList>
    </citation>
    <scope>NUCLEOTIDE SEQUENCE [LARGE SCALE GENOMIC DNA]</scope>
    <source>
        <strain evidence="2 3">AMFP18/2</strain>
    </source>
</reference>